<feature type="transmembrane region" description="Helical" evidence="6">
    <location>
        <begin position="132"/>
        <end position="152"/>
    </location>
</feature>
<name>A0ABV6YXQ5_UNCC1</name>
<evidence type="ECO:0000256" key="3">
    <source>
        <dbReference type="ARBA" id="ARBA00022692"/>
    </source>
</evidence>
<dbReference type="Pfam" id="PF00482">
    <property type="entry name" value="T2SSF"/>
    <property type="match status" value="1"/>
</dbReference>
<keyword evidence="9" id="KW-1185">Reference proteome</keyword>
<evidence type="ECO:0000256" key="2">
    <source>
        <dbReference type="ARBA" id="ARBA00022475"/>
    </source>
</evidence>
<dbReference type="PANTHER" id="PTHR35007">
    <property type="entry name" value="INTEGRAL MEMBRANE PROTEIN-RELATED"/>
    <property type="match status" value="1"/>
</dbReference>
<evidence type="ECO:0000256" key="5">
    <source>
        <dbReference type="ARBA" id="ARBA00023136"/>
    </source>
</evidence>
<dbReference type="InterPro" id="IPR018076">
    <property type="entry name" value="T2SS_GspF_dom"/>
</dbReference>
<evidence type="ECO:0000256" key="1">
    <source>
        <dbReference type="ARBA" id="ARBA00004651"/>
    </source>
</evidence>
<feature type="transmembrane region" description="Helical" evidence="6">
    <location>
        <begin position="5"/>
        <end position="27"/>
    </location>
</feature>
<feature type="transmembrane region" description="Helical" evidence="6">
    <location>
        <begin position="281"/>
        <end position="304"/>
    </location>
</feature>
<protein>
    <submittedName>
        <fullName evidence="8">Type II secretion system F family protein</fullName>
    </submittedName>
</protein>
<dbReference type="PANTHER" id="PTHR35007:SF2">
    <property type="entry name" value="PILUS ASSEMBLE PROTEIN"/>
    <property type="match status" value="1"/>
</dbReference>
<keyword evidence="3 6" id="KW-0812">Transmembrane</keyword>
<sequence>MPESYFLVIVASGFLFAAIVLWVYALAPQRSEKAEYVPIIHRGHLGNKRDELKTKYPLYRLFIPIISYVSRYIASLRIDKLRTKIRKKLLAAGNPGAFSADEFMALRIVIAFFLPLFMWFMIILMYGNAQSLPLIMMISSGLGAFYPTIWLGDIINKRVKLINRALPYTLDLLTLSIEAGLDFVSSVERIVMKKKHRGPLSDELFQMLQELKMGKTRREALRDMATRVNIDNVSSVVSAMIQADQLGTSLGPILRIQSEMLRLRRSQRAEKLAMEAPVKMLFPLLFIFAAVFLLLFGPVIIKFFRGGLF</sequence>
<organism evidence="8 9">
    <name type="scientific">candidate division CSSED10-310 bacterium</name>
    <dbReference type="NCBI Taxonomy" id="2855610"/>
    <lineage>
        <taxon>Bacteria</taxon>
        <taxon>Bacteria division CSSED10-310</taxon>
    </lineage>
</organism>
<feature type="domain" description="Type II secretion system protein GspF" evidence="7">
    <location>
        <begin position="170"/>
        <end position="296"/>
    </location>
</feature>
<evidence type="ECO:0000256" key="6">
    <source>
        <dbReference type="SAM" id="Phobius"/>
    </source>
</evidence>
<dbReference type="Proteomes" id="UP001594351">
    <property type="component" value="Unassembled WGS sequence"/>
</dbReference>
<keyword evidence="5 6" id="KW-0472">Membrane</keyword>
<evidence type="ECO:0000256" key="4">
    <source>
        <dbReference type="ARBA" id="ARBA00022989"/>
    </source>
</evidence>
<keyword evidence="4 6" id="KW-1133">Transmembrane helix</keyword>
<comment type="subcellular location">
    <subcellularLocation>
        <location evidence="1">Cell membrane</location>
        <topology evidence="1">Multi-pass membrane protein</topology>
    </subcellularLocation>
</comment>
<accession>A0ABV6YXQ5</accession>
<gene>
    <name evidence="8" type="ORF">ACFL27_12405</name>
</gene>
<proteinExistence type="predicted"/>
<feature type="transmembrane region" description="Helical" evidence="6">
    <location>
        <begin position="58"/>
        <end position="78"/>
    </location>
</feature>
<reference evidence="8 9" key="1">
    <citation type="submission" date="2024-09" db="EMBL/GenBank/DDBJ databases">
        <title>Laminarin stimulates single cell rates of sulfate reduction while oxygen inhibits transcriptomic activity in coastal marine sediment.</title>
        <authorList>
            <person name="Lindsay M."/>
            <person name="Orcutt B."/>
            <person name="Emerson D."/>
            <person name="Stepanauskas R."/>
            <person name="D'Angelo T."/>
        </authorList>
    </citation>
    <scope>NUCLEOTIDE SEQUENCE [LARGE SCALE GENOMIC DNA]</scope>
    <source>
        <strain evidence="8">SAG AM-311-K15</strain>
    </source>
</reference>
<evidence type="ECO:0000313" key="9">
    <source>
        <dbReference type="Proteomes" id="UP001594351"/>
    </source>
</evidence>
<evidence type="ECO:0000259" key="7">
    <source>
        <dbReference type="Pfam" id="PF00482"/>
    </source>
</evidence>
<comment type="caution">
    <text evidence="8">The sequence shown here is derived from an EMBL/GenBank/DDBJ whole genome shotgun (WGS) entry which is preliminary data.</text>
</comment>
<feature type="transmembrane region" description="Helical" evidence="6">
    <location>
        <begin position="104"/>
        <end position="126"/>
    </location>
</feature>
<dbReference type="EMBL" id="JBHPBY010000141">
    <property type="protein sequence ID" value="MFC1850987.1"/>
    <property type="molecule type" value="Genomic_DNA"/>
</dbReference>
<evidence type="ECO:0000313" key="8">
    <source>
        <dbReference type="EMBL" id="MFC1850987.1"/>
    </source>
</evidence>
<keyword evidence="2" id="KW-1003">Cell membrane</keyword>